<evidence type="ECO:0000259" key="3">
    <source>
        <dbReference type="Pfam" id="PF20684"/>
    </source>
</evidence>
<feature type="transmembrane region" description="Helical" evidence="2">
    <location>
        <begin position="171"/>
        <end position="193"/>
    </location>
</feature>
<keyword evidence="2" id="KW-0472">Membrane</keyword>
<feature type="transmembrane region" description="Helical" evidence="2">
    <location>
        <begin position="48"/>
        <end position="67"/>
    </location>
</feature>
<dbReference type="Proteomes" id="UP000053095">
    <property type="component" value="Unassembled WGS sequence"/>
</dbReference>
<evidence type="ECO:0000313" key="4">
    <source>
        <dbReference type="EMBL" id="GAM42512.1"/>
    </source>
</evidence>
<protein>
    <recommendedName>
        <fullName evidence="3">Rhodopsin domain-containing protein</fullName>
    </recommendedName>
</protein>
<feature type="compositionally biased region" description="Basic and acidic residues" evidence="1">
    <location>
        <begin position="398"/>
        <end position="409"/>
    </location>
</feature>
<keyword evidence="2" id="KW-0812">Transmembrane</keyword>
<name>A0A478EAZ3_TALPI</name>
<gene>
    <name evidence="4" type="ORF">TCE0_044f16559</name>
</gene>
<dbReference type="PANTHER" id="PTHR38794">
    <property type="entry name" value="INTEGRAL MEMBRANE PROTEIN"/>
    <property type="match status" value="1"/>
</dbReference>
<feature type="transmembrane region" description="Helical" evidence="2">
    <location>
        <begin position="247"/>
        <end position="269"/>
    </location>
</feature>
<feature type="compositionally biased region" description="Basic and acidic residues" evidence="1">
    <location>
        <begin position="422"/>
        <end position="431"/>
    </location>
</feature>
<proteinExistence type="predicted"/>
<reference evidence="5" key="1">
    <citation type="journal article" date="2015" name="Genome Announc.">
        <title>Draft genome sequence of Talaromyces cellulolyticus strain Y-94, a source of lignocellulosic biomass-degrading enzymes.</title>
        <authorList>
            <person name="Fujii T."/>
            <person name="Koike H."/>
            <person name="Sawayama S."/>
            <person name="Yano S."/>
            <person name="Inoue H."/>
        </authorList>
    </citation>
    <scope>NUCLEOTIDE SEQUENCE [LARGE SCALE GENOMIC DNA]</scope>
    <source>
        <strain evidence="5">Y-94</strain>
    </source>
</reference>
<dbReference type="Pfam" id="PF20684">
    <property type="entry name" value="Fung_rhodopsin"/>
    <property type="match status" value="1"/>
</dbReference>
<keyword evidence="5" id="KW-1185">Reference proteome</keyword>
<dbReference type="PANTHER" id="PTHR38794:SF1">
    <property type="entry name" value="INTEGRAL MEMBRANE PROTEIN"/>
    <property type="match status" value="1"/>
</dbReference>
<organism evidence="4 5">
    <name type="scientific">Talaromyces pinophilus</name>
    <name type="common">Penicillium pinophilum</name>
    <dbReference type="NCBI Taxonomy" id="128442"/>
    <lineage>
        <taxon>Eukaryota</taxon>
        <taxon>Fungi</taxon>
        <taxon>Dikarya</taxon>
        <taxon>Ascomycota</taxon>
        <taxon>Pezizomycotina</taxon>
        <taxon>Eurotiomycetes</taxon>
        <taxon>Eurotiomycetidae</taxon>
        <taxon>Eurotiales</taxon>
        <taxon>Trichocomaceae</taxon>
        <taxon>Talaromyces</taxon>
        <taxon>Talaromyces sect. Talaromyces</taxon>
    </lineage>
</organism>
<sequence>MALALRLSTTVDHVDEIAIATLYLLVMMIMAVWIRLTFRYYILRSLHWDDGMVSVALVGLSYGFAYLRRLLELVFTQRLIEKALAIAQSAVIFSGTQNGLGKLQSEMSAAHFITVKKVATPIRLSTRSTNIGGRQDLYSSDLLYILSLSLAKISVFQFLDKLCVAKSHKNICRWSSLLVAAWTVPVVFTLAFKCGVSNPWDLDNGHCIKIFDFWAAISPIDIATELVICLLPIHIVKPVQMRFSKKLTVITAFIFRILVIITTITRLIFMGRAESLADMNTAAFATSITTQLTLCVSVMTACIPCLKPFLDAFDSGMLNVSLHERIDGGYSNSYSNSNAYALVNITRGTKELRTRSQYVEDEVEELGASASAFAVTPPVRPANAVGSAMSIQRTDQWSVRRENVDRKEAGSLGDETEVSEDPGSRRENSSL</sequence>
<feature type="transmembrane region" description="Helical" evidence="2">
    <location>
        <begin position="213"/>
        <end position="235"/>
    </location>
</feature>
<feature type="domain" description="Rhodopsin" evidence="3">
    <location>
        <begin position="34"/>
        <end position="310"/>
    </location>
</feature>
<evidence type="ECO:0000256" key="2">
    <source>
        <dbReference type="SAM" id="Phobius"/>
    </source>
</evidence>
<accession>A0A478EAZ3</accession>
<evidence type="ECO:0000313" key="5">
    <source>
        <dbReference type="Proteomes" id="UP000053095"/>
    </source>
</evidence>
<keyword evidence="2" id="KW-1133">Transmembrane helix</keyword>
<feature type="region of interest" description="Disordered" evidence="1">
    <location>
        <begin position="384"/>
        <end position="431"/>
    </location>
</feature>
<feature type="transmembrane region" description="Helical" evidence="2">
    <location>
        <begin position="17"/>
        <end position="36"/>
    </location>
</feature>
<evidence type="ECO:0000256" key="1">
    <source>
        <dbReference type="SAM" id="MobiDB-lite"/>
    </source>
</evidence>
<dbReference type="AlphaFoldDB" id="A0A478EAZ3"/>
<dbReference type="EMBL" id="DF933840">
    <property type="protein sequence ID" value="GAM42512.1"/>
    <property type="molecule type" value="Genomic_DNA"/>
</dbReference>
<dbReference type="InterPro" id="IPR049326">
    <property type="entry name" value="Rhodopsin_dom_fungi"/>
</dbReference>